<evidence type="ECO:0000313" key="1">
    <source>
        <dbReference type="EMBL" id="AOM39549.1"/>
    </source>
</evidence>
<keyword evidence="3" id="KW-1185">Reference proteome</keyword>
<reference evidence="1 3" key="1">
    <citation type="submission" date="2016-06" db="EMBL/GenBank/DDBJ databases">
        <title>Bacterial characters and pathogenicity of Xenorhabdus hominickii from an entomopathogenic nematode, Steinernema monticolum.</title>
        <authorList>
            <person name="Park Y."/>
            <person name="Kim Y."/>
        </authorList>
    </citation>
    <scope>NUCLEOTIDE SEQUENCE [LARGE SCALE GENOMIC DNA]</scope>
    <source>
        <strain evidence="1 3">ANU1</strain>
    </source>
</reference>
<gene>
    <name evidence="1" type="ORF">A9255_02415</name>
    <name evidence="2" type="ORF">Xhom_02628</name>
</gene>
<dbReference type="RefSeq" id="WP_069315310.1">
    <property type="nucleotide sequence ID" value="NZ_CAWNQJ010000068.1"/>
</dbReference>
<protein>
    <submittedName>
        <fullName evidence="2">Bacteriophage protein</fullName>
    </submittedName>
</protein>
<dbReference type="EMBL" id="CP016176">
    <property type="protein sequence ID" value="AOM39549.1"/>
    <property type="molecule type" value="Genomic_DNA"/>
</dbReference>
<dbReference type="EMBL" id="NJAI01000004">
    <property type="protein sequence ID" value="PHM54677.1"/>
    <property type="molecule type" value="Genomic_DNA"/>
</dbReference>
<reference evidence="2 4" key="2">
    <citation type="journal article" date="2017" name="Nat. Microbiol.">
        <title>Natural product diversity associated with the nematode symbionts Photorhabdus and Xenorhabdus.</title>
        <authorList>
            <person name="Tobias N.J."/>
            <person name="Wolff H."/>
            <person name="Djahanschiri B."/>
            <person name="Grundmann F."/>
            <person name="Kronenwerth M."/>
            <person name="Shi Y.M."/>
            <person name="Simonyi S."/>
            <person name="Grun P."/>
            <person name="Shapiro-Ilan D."/>
            <person name="Pidot S.J."/>
            <person name="Stinear T.P."/>
            <person name="Ebersberger I."/>
            <person name="Bode H.B."/>
        </authorList>
    </citation>
    <scope>NUCLEOTIDE SEQUENCE [LARGE SCALE GENOMIC DNA]</scope>
    <source>
        <strain evidence="2 4">DSM 17903</strain>
    </source>
</reference>
<evidence type="ECO:0000313" key="3">
    <source>
        <dbReference type="Proteomes" id="UP000094600"/>
    </source>
</evidence>
<accession>A0A2G0Q633</accession>
<dbReference type="AlphaFoldDB" id="A0A2G0Q633"/>
<dbReference type="KEGG" id="xho:A9255_02415"/>
<dbReference type="OrthoDB" id="7028390at2"/>
<evidence type="ECO:0000313" key="2">
    <source>
        <dbReference type="EMBL" id="PHM54677.1"/>
    </source>
</evidence>
<dbReference type="Proteomes" id="UP000094600">
    <property type="component" value="Chromosome"/>
</dbReference>
<proteinExistence type="predicted"/>
<organism evidence="2 4">
    <name type="scientific">Xenorhabdus hominickii</name>
    <dbReference type="NCBI Taxonomy" id="351679"/>
    <lineage>
        <taxon>Bacteria</taxon>
        <taxon>Pseudomonadati</taxon>
        <taxon>Pseudomonadota</taxon>
        <taxon>Gammaproteobacteria</taxon>
        <taxon>Enterobacterales</taxon>
        <taxon>Morganellaceae</taxon>
        <taxon>Xenorhabdus</taxon>
    </lineage>
</organism>
<name>A0A2G0Q633_XENHO</name>
<dbReference type="Proteomes" id="UP000225433">
    <property type="component" value="Unassembled WGS sequence"/>
</dbReference>
<dbReference type="STRING" id="351679.A9255_02415"/>
<evidence type="ECO:0000313" key="4">
    <source>
        <dbReference type="Proteomes" id="UP000225433"/>
    </source>
</evidence>
<sequence>MATNDKLKAALSRIRGNLNVQMNIGILSGSTNEDTGEPIAPYAAANEFGTRNIPPRPFMRSTIANKSGEWGQAIGALLQGNAQDSDRVESAFNILGMTIVQDIKDTIEQGVSPPNHPTTVAAKAHKGRAEPNKTLIDTGSMQRAIAHEIIKGGGIKENPTPNSNK</sequence>